<evidence type="ECO:0000313" key="4">
    <source>
        <dbReference type="EMBL" id="PEX50546.1"/>
    </source>
</evidence>
<feature type="region of interest" description="Disordered" evidence="2">
    <location>
        <begin position="32"/>
        <end position="57"/>
    </location>
</feature>
<reference evidence="4 5" key="1">
    <citation type="submission" date="2017-09" db="EMBL/GenBank/DDBJ databases">
        <title>Large-scale bioinformatics analysis of Bacillus genomes uncovers conserved roles of natural products in bacterial physiology.</title>
        <authorList>
            <consortium name="Agbiome Team Llc"/>
            <person name="Bleich R.M."/>
            <person name="Kirk G.J."/>
            <person name="Santa Maria K.C."/>
            <person name="Allen S.E."/>
            <person name="Farag S."/>
            <person name="Shank E.A."/>
            <person name="Bowers A."/>
        </authorList>
    </citation>
    <scope>NUCLEOTIDE SEQUENCE [LARGE SCALE GENOMIC DNA]</scope>
    <source>
        <strain evidence="4 5">AFS007900</strain>
    </source>
</reference>
<dbReference type="Pfam" id="PF00918">
    <property type="entry name" value="Gastrin"/>
    <property type="match status" value="1"/>
</dbReference>
<feature type="compositionally biased region" description="Basic and acidic residues" evidence="2">
    <location>
        <begin position="45"/>
        <end position="57"/>
    </location>
</feature>
<protein>
    <recommendedName>
        <fullName evidence="3">Gastrin/cholecystokinin peptide hormone domain-containing protein</fullName>
    </recommendedName>
</protein>
<feature type="domain" description="Gastrin/cholecystokinin peptide hormone" evidence="3">
    <location>
        <begin position="14"/>
        <end position="68"/>
    </location>
</feature>
<keyword evidence="1" id="KW-0027">Amidation</keyword>
<evidence type="ECO:0000259" key="3">
    <source>
        <dbReference type="Pfam" id="PF00918"/>
    </source>
</evidence>
<dbReference type="RefSeq" id="WP_044798188.1">
    <property type="nucleotide sequence ID" value="NZ_CP014847.1"/>
</dbReference>
<organism evidence="4 5">
    <name type="scientific">Bacillus thuringiensis</name>
    <dbReference type="NCBI Taxonomy" id="1428"/>
    <lineage>
        <taxon>Bacteria</taxon>
        <taxon>Bacillati</taxon>
        <taxon>Bacillota</taxon>
        <taxon>Bacilli</taxon>
        <taxon>Bacillales</taxon>
        <taxon>Bacillaceae</taxon>
        <taxon>Bacillus</taxon>
        <taxon>Bacillus cereus group</taxon>
    </lineage>
</organism>
<dbReference type="Proteomes" id="UP000220502">
    <property type="component" value="Unassembled WGS sequence"/>
</dbReference>
<accession>A0ABD6SPW7</accession>
<evidence type="ECO:0000313" key="5">
    <source>
        <dbReference type="Proteomes" id="UP000220502"/>
    </source>
</evidence>
<evidence type="ECO:0000256" key="2">
    <source>
        <dbReference type="SAM" id="MobiDB-lite"/>
    </source>
</evidence>
<evidence type="ECO:0000256" key="1">
    <source>
        <dbReference type="ARBA" id="ARBA00022815"/>
    </source>
</evidence>
<dbReference type="InterPro" id="IPR001651">
    <property type="entry name" value="Gastrin/CCK"/>
</dbReference>
<gene>
    <name evidence="4" type="ORF">CN461_11575</name>
</gene>
<proteinExistence type="predicted"/>
<comment type="caution">
    <text evidence="4">The sequence shown here is derived from an EMBL/GenBank/DDBJ whole genome shotgun (WGS) entry which is preliminary data.</text>
</comment>
<dbReference type="EMBL" id="NTXF01000013">
    <property type="protein sequence ID" value="PEX50546.1"/>
    <property type="molecule type" value="Genomic_DNA"/>
</dbReference>
<dbReference type="AlphaFoldDB" id="A0ABD6SPW7"/>
<name>A0ABD6SPW7_BACTU</name>
<sequence>MNKKKGSGRPVSKKNKAYWEAKERLEKVQAKYIQKPKKNSSKPMSNKEKQSAELRAKKRYNDRVWKGWRETDGVTYPVTGSDEKSASKKK</sequence>